<evidence type="ECO:0008006" key="6">
    <source>
        <dbReference type="Google" id="ProtNLM"/>
    </source>
</evidence>
<dbReference type="InterPro" id="IPR000873">
    <property type="entry name" value="AMP-dep_synth/lig_dom"/>
</dbReference>
<dbReference type="Pfam" id="PF00501">
    <property type="entry name" value="AMP-binding"/>
    <property type="match status" value="1"/>
</dbReference>
<dbReference type="InterPro" id="IPR042099">
    <property type="entry name" value="ANL_N_sf"/>
</dbReference>
<comment type="similarity">
    <text evidence="1">Belongs to the ATP-dependent AMP-binding enzyme family.</text>
</comment>
<feature type="domain" description="AMP-binding enzyme C-terminal" evidence="3">
    <location>
        <begin position="468"/>
        <end position="549"/>
    </location>
</feature>
<dbReference type="Gene3D" id="3.30.300.30">
    <property type="match status" value="1"/>
</dbReference>
<dbReference type="GO" id="GO:0031956">
    <property type="term" value="F:medium-chain fatty acid-CoA ligase activity"/>
    <property type="evidence" value="ECO:0007669"/>
    <property type="project" value="TreeGrafter"/>
</dbReference>
<dbReference type="InterPro" id="IPR020845">
    <property type="entry name" value="AMP-binding_CS"/>
</dbReference>
<dbReference type="PROSITE" id="PS00455">
    <property type="entry name" value="AMP_BINDING"/>
    <property type="match status" value="1"/>
</dbReference>
<dbReference type="Gene3D" id="3.40.50.12780">
    <property type="entry name" value="N-terminal domain of ligase-like"/>
    <property type="match status" value="1"/>
</dbReference>
<gene>
    <name evidence="4" type="ORF">LTR62_002989</name>
</gene>
<comment type="caution">
    <text evidence="4">The sequence shown here is derived from an EMBL/GenBank/DDBJ whole genome shotgun (WGS) entry which is preliminary data.</text>
</comment>
<dbReference type="InterPro" id="IPR025110">
    <property type="entry name" value="AMP-bd_C"/>
</dbReference>
<sequence length="588" mass="63949">MISNTSSLDCMMKQAEAQTSSDRTDLFSRHEGSHVLPNSPLFTKLIRHAHKGRNAIRDPALGVTKTYADVLSDALSLRTKIEQTLDQGTLARLKNGREVFMGVLAPGGYEFTVAILAALALGAAVVPMSVHNPVNEAAFFVTASQQVLLLTSSTAAPLAHNVAAFIAKQQQDHSNLPVIEVLPNLPRTPTLIASQILISSDRHLNDNAAGIVIFTSGTTGRPKGAVLRRAYTHETALAIAEGYNIQPTDILLHVLPVHHATGLGTSFFPFLVSGASIEFRTGSFETAMIWQPFADREITFFSGVPTLYMRLMWHWQKQIASLPIREKARYEAGANHLRIIACGSSALQQPTQLRQGQPILVRYGSSEVPACIRYSAGIDYSLIPKSSVGSAVPGVETKLSPGGELLIKSPFMFSKYLHDPVATATAHDEEGFFRSGDICHNEGDWIFVMGRASLDIIKSGGYKIGAVEIEQCLLGLPYVWEAMVVGVDDEEFRQRVDCAVTLDSDLVTAASGLDVETLRASLRGKLPGYKLPPVLRVVPGELPKGATGKVQKKILGPKFFPVGRWRTEPEVQVWGAKKKGMPEVRARL</sequence>
<accession>A0AAN7YJW4</accession>
<dbReference type="SUPFAM" id="SSF56801">
    <property type="entry name" value="Acetyl-CoA synthetase-like"/>
    <property type="match status" value="1"/>
</dbReference>
<evidence type="ECO:0000259" key="2">
    <source>
        <dbReference type="Pfam" id="PF00501"/>
    </source>
</evidence>
<dbReference type="GO" id="GO:0006631">
    <property type="term" value="P:fatty acid metabolic process"/>
    <property type="evidence" value="ECO:0007669"/>
    <property type="project" value="TreeGrafter"/>
</dbReference>
<reference evidence="4" key="1">
    <citation type="submission" date="2023-08" db="EMBL/GenBank/DDBJ databases">
        <title>Black Yeasts Isolated from many extreme environments.</title>
        <authorList>
            <person name="Coleine C."/>
            <person name="Stajich J.E."/>
            <person name="Selbmann L."/>
        </authorList>
    </citation>
    <scope>NUCLEOTIDE SEQUENCE</scope>
    <source>
        <strain evidence="4">CCFEE 5401</strain>
    </source>
</reference>
<protein>
    <recommendedName>
        <fullName evidence="6">Acetyl-CoA synthetase-like protein</fullName>
    </recommendedName>
</protein>
<dbReference type="InterPro" id="IPR045851">
    <property type="entry name" value="AMP-bd_C_sf"/>
</dbReference>
<evidence type="ECO:0000313" key="5">
    <source>
        <dbReference type="Proteomes" id="UP001310890"/>
    </source>
</evidence>
<feature type="domain" description="AMP-dependent synthetase/ligase" evidence="2">
    <location>
        <begin position="95"/>
        <end position="417"/>
    </location>
</feature>
<evidence type="ECO:0000256" key="1">
    <source>
        <dbReference type="ARBA" id="ARBA00006432"/>
    </source>
</evidence>
<dbReference type="PANTHER" id="PTHR43201:SF8">
    <property type="entry name" value="ACYL-COA SYNTHETASE FAMILY MEMBER 3"/>
    <property type="match status" value="1"/>
</dbReference>
<evidence type="ECO:0000313" key="4">
    <source>
        <dbReference type="EMBL" id="KAK5118474.1"/>
    </source>
</evidence>
<proteinExistence type="inferred from homology"/>
<dbReference type="EMBL" id="JAVRRL010000002">
    <property type="protein sequence ID" value="KAK5118474.1"/>
    <property type="molecule type" value="Genomic_DNA"/>
</dbReference>
<dbReference type="Pfam" id="PF13193">
    <property type="entry name" value="AMP-binding_C"/>
    <property type="match status" value="1"/>
</dbReference>
<organism evidence="4 5">
    <name type="scientific">Meristemomyces frigidus</name>
    <dbReference type="NCBI Taxonomy" id="1508187"/>
    <lineage>
        <taxon>Eukaryota</taxon>
        <taxon>Fungi</taxon>
        <taxon>Dikarya</taxon>
        <taxon>Ascomycota</taxon>
        <taxon>Pezizomycotina</taxon>
        <taxon>Dothideomycetes</taxon>
        <taxon>Dothideomycetidae</taxon>
        <taxon>Mycosphaerellales</taxon>
        <taxon>Teratosphaeriaceae</taxon>
        <taxon>Meristemomyces</taxon>
    </lineage>
</organism>
<dbReference type="Proteomes" id="UP001310890">
    <property type="component" value="Unassembled WGS sequence"/>
</dbReference>
<evidence type="ECO:0000259" key="3">
    <source>
        <dbReference type="Pfam" id="PF13193"/>
    </source>
</evidence>
<dbReference type="AlphaFoldDB" id="A0AAN7YJW4"/>
<dbReference type="PANTHER" id="PTHR43201">
    <property type="entry name" value="ACYL-COA SYNTHETASE"/>
    <property type="match status" value="1"/>
</dbReference>
<name>A0AAN7YJW4_9PEZI</name>